<evidence type="ECO:0000256" key="1">
    <source>
        <dbReference type="SAM" id="Phobius"/>
    </source>
</evidence>
<dbReference type="STRING" id="340177.Cag_1552"/>
<name>Q3AQB8_CHLCH</name>
<dbReference type="KEGG" id="cch:Cag_1552"/>
<dbReference type="AlphaFoldDB" id="Q3AQB8"/>
<dbReference type="HOGENOM" id="CLU_2367759_0_0_10"/>
<evidence type="ECO:0000313" key="2">
    <source>
        <dbReference type="EMBL" id="ABB28807.1"/>
    </source>
</evidence>
<protein>
    <submittedName>
        <fullName evidence="2">Uncharacterized protein</fullName>
    </submittedName>
</protein>
<sequence>MPISLVYLSAALLLLSLHPLLKAYVDIIYMVVWGTFAWGVYANVLKKKLLLPLAFLPFVVLFNPIDPPALPLYADIAMKIGGATLLLFTRKHIAV</sequence>
<accession>Q3AQB8</accession>
<keyword evidence="1" id="KW-0472">Membrane</keyword>
<keyword evidence="1" id="KW-1133">Transmembrane helix</keyword>
<proteinExistence type="predicted"/>
<feature type="transmembrane region" description="Helical" evidence="1">
    <location>
        <begin position="27"/>
        <end position="44"/>
    </location>
</feature>
<organism evidence="2">
    <name type="scientific">Chlorobium chlorochromatii (strain CaD3)</name>
    <dbReference type="NCBI Taxonomy" id="340177"/>
    <lineage>
        <taxon>Bacteria</taxon>
        <taxon>Pseudomonadati</taxon>
        <taxon>Chlorobiota</taxon>
        <taxon>Chlorobiia</taxon>
        <taxon>Chlorobiales</taxon>
        <taxon>Chlorobiaceae</taxon>
        <taxon>Chlorobium/Pelodictyon group</taxon>
        <taxon>Chlorobium</taxon>
    </lineage>
</organism>
<reference evidence="2" key="1">
    <citation type="submission" date="2005-08" db="EMBL/GenBank/DDBJ databases">
        <title>Complete sequence of Chlorobium chlorochromatii CaD3.</title>
        <authorList>
            <person name="Copeland A."/>
            <person name="Lucas S."/>
            <person name="Lapidus A."/>
            <person name="Barry K."/>
            <person name="Detter J.C."/>
            <person name="Glavina T."/>
            <person name="Hammon N."/>
            <person name="Israni S."/>
            <person name="Pitluck S."/>
            <person name="Bryant D."/>
            <person name="Schmutz J."/>
            <person name="Larimer F."/>
            <person name="Land M."/>
            <person name="Kyrpides N."/>
            <person name="Ivanova N."/>
            <person name="Richardson P."/>
        </authorList>
    </citation>
    <scope>NUCLEOTIDE SEQUENCE [LARGE SCALE GENOMIC DNA]</scope>
    <source>
        <strain evidence="2">CaD3</strain>
    </source>
</reference>
<feature type="transmembrane region" description="Helical" evidence="1">
    <location>
        <begin position="49"/>
        <end position="65"/>
    </location>
</feature>
<dbReference type="EMBL" id="CP000108">
    <property type="protein sequence ID" value="ABB28807.1"/>
    <property type="molecule type" value="Genomic_DNA"/>
</dbReference>
<gene>
    <name evidence="2" type="ordered locus">Cag_1552</name>
</gene>
<keyword evidence="1" id="KW-0812">Transmembrane</keyword>